<keyword evidence="3" id="KW-1185">Reference proteome</keyword>
<feature type="coiled-coil region" evidence="1">
    <location>
        <begin position="132"/>
        <end position="159"/>
    </location>
</feature>
<proteinExistence type="predicted"/>
<dbReference type="Gene3D" id="1.25.10.10">
    <property type="entry name" value="Leucine-rich Repeat Variant"/>
    <property type="match status" value="1"/>
</dbReference>
<organism evidence="2 3">
    <name type="scientific">Paenibacillus aurantiacus</name>
    <dbReference type="NCBI Taxonomy" id="1936118"/>
    <lineage>
        <taxon>Bacteria</taxon>
        <taxon>Bacillati</taxon>
        <taxon>Bacillota</taxon>
        <taxon>Bacilli</taxon>
        <taxon>Bacillales</taxon>
        <taxon>Paenibacillaceae</taxon>
        <taxon>Paenibacillus</taxon>
    </lineage>
</organism>
<gene>
    <name evidence="2" type="ORF">ACFFSY_33490</name>
</gene>
<sequence>MDLMHLEQALVSGSQDEASAAISEVSRCNNKEVALILIYHLKNTENKILRNEIALALSDIRDPAAVEPIIDLLKNPKTLGSRGSLLYALRPFDYSSHLELLIDFVINGNFEVRHEANYLLQQLDIRIPENLINKIKKSIDDYEDRIDLLLETLSQFENEK</sequence>
<protein>
    <submittedName>
        <fullName evidence="2">HEAT repeat domain-containing protein</fullName>
    </submittedName>
</protein>
<dbReference type="InterPro" id="IPR016024">
    <property type="entry name" value="ARM-type_fold"/>
</dbReference>
<comment type="caution">
    <text evidence="2">The sequence shown here is derived from an EMBL/GenBank/DDBJ whole genome shotgun (WGS) entry which is preliminary data.</text>
</comment>
<dbReference type="EMBL" id="JBHMDO010000054">
    <property type="protein sequence ID" value="MFB9330882.1"/>
    <property type="molecule type" value="Genomic_DNA"/>
</dbReference>
<dbReference type="Proteomes" id="UP001589747">
    <property type="component" value="Unassembled WGS sequence"/>
</dbReference>
<reference evidence="2 3" key="1">
    <citation type="submission" date="2024-09" db="EMBL/GenBank/DDBJ databases">
        <authorList>
            <person name="Sun Q."/>
            <person name="Mori K."/>
        </authorList>
    </citation>
    <scope>NUCLEOTIDE SEQUENCE [LARGE SCALE GENOMIC DNA]</scope>
    <source>
        <strain evidence="2 3">TISTR 2452</strain>
    </source>
</reference>
<dbReference type="SUPFAM" id="SSF48371">
    <property type="entry name" value="ARM repeat"/>
    <property type="match status" value="1"/>
</dbReference>
<keyword evidence="1" id="KW-0175">Coiled coil</keyword>
<dbReference type="InterPro" id="IPR011989">
    <property type="entry name" value="ARM-like"/>
</dbReference>
<name>A0ABV5L079_9BACL</name>
<evidence type="ECO:0000313" key="3">
    <source>
        <dbReference type="Proteomes" id="UP001589747"/>
    </source>
</evidence>
<dbReference type="Pfam" id="PF13646">
    <property type="entry name" value="HEAT_2"/>
    <property type="match status" value="1"/>
</dbReference>
<evidence type="ECO:0000313" key="2">
    <source>
        <dbReference type="EMBL" id="MFB9330882.1"/>
    </source>
</evidence>
<evidence type="ECO:0000256" key="1">
    <source>
        <dbReference type="SAM" id="Coils"/>
    </source>
</evidence>
<accession>A0ABV5L079</accession>
<dbReference type="RefSeq" id="WP_377502696.1">
    <property type="nucleotide sequence ID" value="NZ_JBHMDO010000054.1"/>
</dbReference>